<reference evidence="1 2" key="1">
    <citation type="journal article" date="2015" name="Mol. Biochem. Parasitol.">
        <title>Identification of polymorphic genes for use in assemblage B genotyping assays through comparative genomics of multiple assemblage B Giardia duodenalis isolates.</title>
        <authorList>
            <person name="Wielinga C."/>
            <person name="Thompson R.C."/>
            <person name="Monis P."/>
            <person name="Ryan U."/>
        </authorList>
    </citation>
    <scope>NUCLEOTIDE SEQUENCE [LARGE SCALE GENOMIC DNA]</scope>
    <source>
        <strain evidence="1 2">BAH15c1</strain>
    </source>
</reference>
<accession>A0A132NN07</accession>
<dbReference type="AlphaFoldDB" id="A0A132NN07"/>
<proteinExistence type="predicted"/>
<protein>
    <recommendedName>
        <fullName evidence="3">Pyrroline-5-carboxylate reductase catalytic N-terminal domain-containing protein</fullName>
    </recommendedName>
</protein>
<name>A0A132NN07_GIAIN</name>
<evidence type="ECO:0000313" key="1">
    <source>
        <dbReference type="EMBL" id="KWX11473.1"/>
    </source>
</evidence>
<gene>
    <name evidence="1" type="ORF">QR46_4574</name>
</gene>
<dbReference type="VEuPathDB" id="GiardiaDB:QR46_4574"/>
<dbReference type="EMBL" id="JXTI01000184">
    <property type="protein sequence ID" value="KWX11473.1"/>
    <property type="molecule type" value="Genomic_DNA"/>
</dbReference>
<dbReference type="OrthoDB" id="10257191at2759"/>
<organism evidence="1 2">
    <name type="scientific">Giardia duodenalis assemblage B</name>
    <dbReference type="NCBI Taxonomy" id="1394984"/>
    <lineage>
        <taxon>Eukaryota</taxon>
        <taxon>Metamonada</taxon>
        <taxon>Diplomonadida</taxon>
        <taxon>Hexamitidae</taxon>
        <taxon>Giardiinae</taxon>
        <taxon>Giardia</taxon>
    </lineage>
</organism>
<evidence type="ECO:0000313" key="2">
    <source>
        <dbReference type="Proteomes" id="UP000070089"/>
    </source>
</evidence>
<sequence>MEQWYEKAVASLIKRPYYSKAVNMVHSASYADTSFINHCISVVDSLGTRQGEHNINRVPGASSYIVVVGTGRVAQLVLRDVLLPKKVAVKVLSLGGNTVHSEQITELGVFVTTDLNILLSAELILLCLPAVDSAAVETHIANFSLEDKVVRFTSFNNSHL</sequence>
<evidence type="ECO:0008006" key="3">
    <source>
        <dbReference type="Google" id="ProtNLM"/>
    </source>
</evidence>
<dbReference type="Proteomes" id="UP000070089">
    <property type="component" value="Unassembled WGS sequence"/>
</dbReference>
<comment type="caution">
    <text evidence="1">The sequence shown here is derived from an EMBL/GenBank/DDBJ whole genome shotgun (WGS) entry which is preliminary data.</text>
</comment>